<accession>A0ABP7U183</accession>
<feature type="chain" id="PRO_5045984960" description="Lipoprotein" evidence="1">
    <location>
        <begin position="22"/>
        <end position="146"/>
    </location>
</feature>
<comment type="caution">
    <text evidence="2">The sequence shown here is derived from an EMBL/GenBank/DDBJ whole genome shotgun (WGS) entry which is preliminary data.</text>
</comment>
<organism evidence="2 3">
    <name type="scientific">Flavobacterium cheonhonense</name>
    <dbReference type="NCBI Taxonomy" id="706185"/>
    <lineage>
        <taxon>Bacteria</taxon>
        <taxon>Pseudomonadati</taxon>
        <taxon>Bacteroidota</taxon>
        <taxon>Flavobacteriia</taxon>
        <taxon>Flavobacteriales</taxon>
        <taxon>Flavobacteriaceae</taxon>
        <taxon>Flavobacterium</taxon>
    </lineage>
</organism>
<name>A0ABP7U183_9FLAO</name>
<evidence type="ECO:0000313" key="2">
    <source>
        <dbReference type="EMBL" id="GAA4034338.1"/>
    </source>
</evidence>
<dbReference type="RefSeq" id="WP_290871728.1">
    <property type="nucleotide sequence ID" value="NZ_BAABCR010000015.1"/>
</dbReference>
<gene>
    <name evidence="2" type="ORF">GCM10022386_18930</name>
</gene>
<evidence type="ECO:0008006" key="4">
    <source>
        <dbReference type="Google" id="ProtNLM"/>
    </source>
</evidence>
<evidence type="ECO:0000313" key="3">
    <source>
        <dbReference type="Proteomes" id="UP001500968"/>
    </source>
</evidence>
<proteinExistence type="predicted"/>
<feature type="signal peptide" evidence="1">
    <location>
        <begin position="1"/>
        <end position="21"/>
    </location>
</feature>
<dbReference type="Proteomes" id="UP001500968">
    <property type="component" value="Unassembled WGS sequence"/>
</dbReference>
<keyword evidence="1" id="KW-0732">Signal</keyword>
<evidence type="ECO:0000256" key="1">
    <source>
        <dbReference type="SAM" id="SignalP"/>
    </source>
</evidence>
<dbReference type="EMBL" id="BAABCR010000015">
    <property type="protein sequence ID" value="GAA4034338.1"/>
    <property type="molecule type" value="Genomic_DNA"/>
</dbReference>
<sequence length="146" mass="16699">MKTITLIFLTLFLSKSCTNEAQNELTNTTIQYTASSRGFYQQVVIRNQKLTVSRDRNGTKSPEEINISDTDWAELVKAFGKINLDEIPKLKDPTQKRFYDGAAIANLKIKYQDKEYETTDFDHGHPPAEIEKLVNKIVALAKEKEE</sequence>
<keyword evidence="3" id="KW-1185">Reference proteome</keyword>
<reference evidence="3" key="1">
    <citation type="journal article" date="2019" name="Int. J. Syst. Evol. Microbiol.">
        <title>The Global Catalogue of Microorganisms (GCM) 10K type strain sequencing project: providing services to taxonomists for standard genome sequencing and annotation.</title>
        <authorList>
            <consortium name="The Broad Institute Genomics Platform"/>
            <consortium name="The Broad Institute Genome Sequencing Center for Infectious Disease"/>
            <person name="Wu L."/>
            <person name="Ma J."/>
        </authorList>
    </citation>
    <scope>NUCLEOTIDE SEQUENCE [LARGE SCALE GENOMIC DNA]</scope>
    <source>
        <strain evidence="3">JCM 17064</strain>
    </source>
</reference>
<protein>
    <recommendedName>
        <fullName evidence="4">Lipoprotein</fullName>
    </recommendedName>
</protein>